<dbReference type="PANTHER" id="PTHR12156">
    <property type="entry name" value="PLECKSTRIN HOMOLOGY-LIKE DOMAIN, FAMILY B, MEMBER 3"/>
    <property type="match status" value="1"/>
</dbReference>
<dbReference type="AlphaFoldDB" id="A7RYD3"/>
<reference evidence="2 3" key="1">
    <citation type="journal article" date="2007" name="Science">
        <title>Sea anemone genome reveals ancestral eumetazoan gene repertoire and genomic organization.</title>
        <authorList>
            <person name="Putnam N.H."/>
            <person name="Srivastava M."/>
            <person name="Hellsten U."/>
            <person name="Dirks B."/>
            <person name="Chapman J."/>
            <person name="Salamov A."/>
            <person name="Terry A."/>
            <person name="Shapiro H."/>
            <person name="Lindquist E."/>
            <person name="Kapitonov V.V."/>
            <person name="Jurka J."/>
            <person name="Genikhovich G."/>
            <person name="Grigoriev I.V."/>
            <person name="Lucas S.M."/>
            <person name="Steele R.E."/>
            <person name="Finnerty J.R."/>
            <person name="Technau U."/>
            <person name="Martindale M.Q."/>
            <person name="Rokhsar D.S."/>
        </authorList>
    </citation>
    <scope>NUCLEOTIDE SEQUENCE [LARGE SCALE GENOMIC DNA]</scope>
    <source>
        <strain evidence="3">CH2 X CH6</strain>
    </source>
</reference>
<sequence>MGGKIRKTWKKRWFVFDRQRKALLYFHDEHKKDPKGIIYFQAIEDVYAASWCSNKGPSPRTTFCVKTPQKSYFIAAPSGLAMSIWIDVILTGREGGFYNY</sequence>
<dbReference type="PROSITE" id="PS50003">
    <property type="entry name" value="PH_DOMAIN"/>
    <property type="match status" value="1"/>
</dbReference>
<dbReference type="Proteomes" id="UP000001593">
    <property type="component" value="Unassembled WGS sequence"/>
</dbReference>
<dbReference type="InterPro" id="IPR001849">
    <property type="entry name" value="PH_domain"/>
</dbReference>
<proteinExistence type="predicted"/>
<name>A7RYD3_NEMVE</name>
<dbReference type="OMA" id="HETKIKG"/>
<dbReference type="SMART" id="SM00233">
    <property type="entry name" value="PH"/>
    <property type="match status" value="1"/>
</dbReference>
<dbReference type="Gene3D" id="2.30.29.30">
    <property type="entry name" value="Pleckstrin-homology domain (PH domain)/Phosphotyrosine-binding domain (PTB)"/>
    <property type="match status" value="1"/>
</dbReference>
<dbReference type="HOGENOM" id="CLU_181014_0_0_1"/>
<accession>A7RYD3</accession>
<evidence type="ECO:0000313" key="2">
    <source>
        <dbReference type="EMBL" id="EDO43499.1"/>
    </source>
</evidence>
<dbReference type="InterPro" id="IPR052212">
    <property type="entry name" value="PH-like_domain"/>
</dbReference>
<dbReference type="InParanoid" id="A7RYD3"/>
<feature type="domain" description="PH" evidence="1">
    <location>
        <begin position="1"/>
        <end position="94"/>
    </location>
</feature>
<dbReference type="Pfam" id="PF00169">
    <property type="entry name" value="PH"/>
    <property type="match status" value="1"/>
</dbReference>
<evidence type="ECO:0000313" key="3">
    <source>
        <dbReference type="Proteomes" id="UP000001593"/>
    </source>
</evidence>
<protein>
    <recommendedName>
        <fullName evidence="1">PH domain-containing protein</fullName>
    </recommendedName>
</protein>
<dbReference type="PhylomeDB" id="A7RYD3"/>
<gene>
    <name evidence="2" type="ORF">NEMVEDRAFT_v1g228999</name>
</gene>
<dbReference type="SUPFAM" id="SSF50729">
    <property type="entry name" value="PH domain-like"/>
    <property type="match status" value="1"/>
</dbReference>
<dbReference type="EMBL" id="DS469553">
    <property type="protein sequence ID" value="EDO43499.1"/>
    <property type="molecule type" value="Genomic_DNA"/>
</dbReference>
<keyword evidence="3" id="KW-1185">Reference proteome</keyword>
<organism evidence="2 3">
    <name type="scientific">Nematostella vectensis</name>
    <name type="common">Starlet sea anemone</name>
    <dbReference type="NCBI Taxonomy" id="45351"/>
    <lineage>
        <taxon>Eukaryota</taxon>
        <taxon>Metazoa</taxon>
        <taxon>Cnidaria</taxon>
        <taxon>Anthozoa</taxon>
        <taxon>Hexacorallia</taxon>
        <taxon>Actiniaria</taxon>
        <taxon>Edwardsiidae</taxon>
        <taxon>Nematostella</taxon>
    </lineage>
</organism>
<evidence type="ECO:0000259" key="1">
    <source>
        <dbReference type="PROSITE" id="PS50003"/>
    </source>
</evidence>
<dbReference type="InterPro" id="IPR011993">
    <property type="entry name" value="PH-like_dom_sf"/>
</dbReference>
<dbReference type="PANTHER" id="PTHR12156:SF5">
    <property type="entry name" value="FI18040P1"/>
    <property type="match status" value="1"/>
</dbReference>